<sequence>MLNITYAPSQAETAQQLKTDLAAARRLQSLHKDTLIVLVTTEALADKDLLAQVKKADRPNTVIIPLLLEPGLELPSALNNGNALDLTGQNLSNRETVNRLVSHILHSAIGEKTRSRNRLIFGIVGIAVLAVFWWAISGISAGTVGFPVDEYNTEEAANLQMISTFVFPTLDGLRPRTTEEALHFPETVEAASTRDRIFLAGTATQMPIDRQTTAEAIDAAITGTVSAQTATAPATATPAATETPAETENSGS</sequence>
<keyword evidence="2" id="KW-1133">Transmembrane helix</keyword>
<dbReference type="EMBL" id="CP062983">
    <property type="protein sequence ID" value="QPC84465.1"/>
    <property type="molecule type" value="Genomic_DNA"/>
</dbReference>
<evidence type="ECO:0000256" key="2">
    <source>
        <dbReference type="SAM" id="Phobius"/>
    </source>
</evidence>
<gene>
    <name evidence="3" type="ORF">G4Y79_08840</name>
</gene>
<organism evidence="3 4">
    <name type="scientific">Phototrophicus methaneseepsis</name>
    <dbReference type="NCBI Taxonomy" id="2710758"/>
    <lineage>
        <taxon>Bacteria</taxon>
        <taxon>Bacillati</taxon>
        <taxon>Chloroflexota</taxon>
        <taxon>Candidatus Thermofontia</taxon>
        <taxon>Phototrophicales</taxon>
        <taxon>Phototrophicaceae</taxon>
        <taxon>Phototrophicus</taxon>
    </lineage>
</organism>
<feature type="transmembrane region" description="Helical" evidence="2">
    <location>
        <begin position="119"/>
        <end position="136"/>
    </location>
</feature>
<dbReference type="KEGG" id="pmet:G4Y79_08840"/>
<dbReference type="RefSeq" id="WP_195172528.1">
    <property type="nucleotide sequence ID" value="NZ_CP062983.1"/>
</dbReference>
<evidence type="ECO:0000313" key="3">
    <source>
        <dbReference type="EMBL" id="QPC84465.1"/>
    </source>
</evidence>
<feature type="compositionally biased region" description="Low complexity" evidence="1">
    <location>
        <begin position="229"/>
        <end position="252"/>
    </location>
</feature>
<dbReference type="AlphaFoldDB" id="A0A7S8IF88"/>
<protein>
    <submittedName>
        <fullName evidence="3">Uncharacterized protein</fullName>
    </submittedName>
</protein>
<evidence type="ECO:0000313" key="4">
    <source>
        <dbReference type="Proteomes" id="UP000594468"/>
    </source>
</evidence>
<feature type="region of interest" description="Disordered" evidence="1">
    <location>
        <begin position="227"/>
        <end position="252"/>
    </location>
</feature>
<evidence type="ECO:0000256" key="1">
    <source>
        <dbReference type="SAM" id="MobiDB-lite"/>
    </source>
</evidence>
<keyword evidence="2" id="KW-0472">Membrane</keyword>
<keyword evidence="2" id="KW-0812">Transmembrane</keyword>
<reference evidence="3 4" key="1">
    <citation type="submission" date="2020-02" db="EMBL/GenBank/DDBJ databases">
        <authorList>
            <person name="Zheng R.K."/>
            <person name="Sun C.M."/>
        </authorList>
    </citation>
    <scope>NUCLEOTIDE SEQUENCE [LARGE SCALE GENOMIC DNA]</scope>
    <source>
        <strain evidence="4">rifampicinis</strain>
    </source>
</reference>
<proteinExistence type="predicted"/>
<name>A0A7S8IF88_9CHLR</name>
<dbReference type="Proteomes" id="UP000594468">
    <property type="component" value="Chromosome"/>
</dbReference>
<keyword evidence="4" id="KW-1185">Reference proteome</keyword>
<accession>A0A7S8IF88</accession>